<dbReference type="EMBL" id="CAJIMS010000001">
    <property type="protein sequence ID" value="CAD7808748.1"/>
    <property type="molecule type" value="Genomic_DNA"/>
</dbReference>
<sequence length="334" mass="39529">MINYKDDSKIIIFCPPRKVTGGPEALHQLADRLDKIGVKNVFMHYIPKRRNAKAKNYSVYKTQEIDSVEDHPDTILIIPESMTFLIKKYPLSQKVVWWLSVDFYKILMDYRIRKQSFFSKLFYQQKDKEYYFEPLPNVFHWAQSHRSSVYLKQQGIPESQIDYVCDYINPSFTADINVIKKDLSDRKVLYNPKKGKEEISLLIKSSPELNWVPIENMNAEQIKEIMSKSLLYVDFGENPGRDKMLRESVSQDCCIISGKNGSSAYYEDLMIPDEYKFNFRSEKIPVILNKMQCVFDNYSLHILNFKTYKNVVLNEETVFENKLKEIFRKDIYEK</sequence>
<reference evidence="1" key="1">
    <citation type="submission" date="2020-12" db="EMBL/GenBank/DDBJ databases">
        <authorList>
            <person name="Rodrigo-Torres L."/>
            <person name="Arahal R. D."/>
            <person name="Lucena T."/>
        </authorList>
    </citation>
    <scope>NUCLEOTIDE SEQUENCE</scope>
    <source>
        <strain evidence="1">CECT 9390</strain>
    </source>
</reference>
<dbReference type="Proteomes" id="UP000662618">
    <property type="component" value="Unassembled WGS sequence"/>
</dbReference>
<protein>
    <submittedName>
        <fullName evidence="1">Uncharacterized protein</fullName>
    </submittedName>
</protein>
<dbReference type="RefSeq" id="WP_162088236.1">
    <property type="nucleotide sequence ID" value="NZ_CAJIMS010000001.1"/>
</dbReference>
<comment type="caution">
    <text evidence="1">The sequence shown here is derived from an EMBL/GenBank/DDBJ whole genome shotgun (WGS) entry which is preliminary data.</text>
</comment>
<dbReference type="AlphaFoldDB" id="A0A9N8QS87"/>
<accession>A0A9N8QS87</accession>
<proteinExistence type="predicted"/>
<gene>
    <name evidence="1" type="ORF">CHRY9390_01882</name>
</gene>
<evidence type="ECO:0000313" key="2">
    <source>
        <dbReference type="Proteomes" id="UP000662618"/>
    </source>
</evidence>
<keyword evidence="2" id="KW-1185">Reference proteome</keyword>
<evidence type="ECO:0000313" key="1">
    <source>
        <dbReference type="EMBL" id="CAD7808748.1"/>
    </source>
</evidence>
<name>A0A9N8QS87_9FLAO</name>
<organism evidence="1 2">
    <name type="scientific">Chryseobacterium aquaeductus</name>
    <dbReference type="NCBI Taxonomy" id="2675056"/>
    <lineage>
        <taxon>Bacteria</taxon>
        <taxon>Pseudomonadati</taxon>
        <taxon>Bacteroidota</taxon>
        <taxon>Flavobacteriia</taxon>
        <taxon>Flavobacteriales</taxon>
        <taxon>Weeksellaceae</taxon>
        <taxon>Chryseobacterium group</taxon>
        <taxon>Chryseobacterium</taxon>
    </lineage>
</organism>